<keyword evidence="2 8" id="KW-0493">Microtubule</keyword>
<dbReference type="Gene3D" id="1.10.418.10">
    <property type="entry name" value="Calponin-like domain"/>
    <property type="match status" value="1"/>
</dbReference>
<evidence type="ECO:0000256" key="6">
    <source>
        <dbReference type="ARBA" id="ARBA00023175"/>
    </source>
</evidence>
<dbReference type="InterPro" id="IPR036872">
    <property type="entry name" value="CH_dom_sf"/>
</dbReference>
<evidence type="ECO:0000256" key="3">
    <source>
        <dbReference type="ARBA" id="ARBA00022741"/>
    </source>
</evidence>
<dbReference type="SMART" id="SM00033">
    <property type="entry name" value="CH"/>
    <property type="match status" value="1"/>
</dbReference>
<evidence type="ECO:0000256" key="7">
    <source>
        <dbReference type="PROSITE-ProRule" id="PRU00283"/>
    </source>
</evidence>
<feature type="region of interest" description="Disordered" evidence="10">
    <location>
        <begin position="936"/>
        <end position="959"/>
    </location>
</feature>
<evidence type="ECO:0000256" key="8">
    <source>
        <dbReference type="RuleBase" id="RU000394"/>
    </source>
</evidence>
<comment type="similarity">
    <text evidence="1">Belongs to the TRAFAC class myosin-kinesin ATPase superfamily. Kinesin family. KIN-14 subfamily.</text>
</comment>
<evidence type="ECO:0000313" key="13">
    <source>
        <dbReference type="EMBL" id="CDO98431.1"/>
    </source>
</evidence>
<dbReference type="Gramene" id="CDO98431">
    <property type="protein sequence ID" value="CDO98431"/>
    <property type="gene ID" value="GSCOC_T00022517001"/>
</dbReference>
<evidence type="ECO:0000256" key="4">
    <source>
        <dbReference type="ARBA" id="ARBA00022840"/>
    </source>
</evidence>
<dbReference type="SMART" id="SM00129">
    <property type="entry name" value="KISc"/>
    <property type="match status" value="1"/>
</dbReference>
<dbReference type="PROSITE" id="PS50021">
    <property type="entry name" value="CH"/>
    <property type="match status" value="1"/>
</dbReference>
<keyword evidence="5 9" id="KW-0175">Coiled coil</keyword>
<sequence>MSLSADAFEPMSKSDGEAGAALAFVPKQRAILVEWLNSLLPNLSLPMNASDEELREILVDGIVLCQLLNKLKPGCVTEHGGPAQSPESRSENVKRFLATMDQMGLPRFQLSDLEKGSMKMVLECLLTLRAHFMPNARAHHHFGGHSTNQLGSDGSTKWKLLGDCFRSGHGVHKCSSFQHASHSPVMAEPSATTKHHVGHKFHEVFQLKHGRYADLPASKISEMMKSNSLDNAPTQSLLSVVNGILDESIERKNGEIPQRVAGLLRKVVQEIERRISTQGEHLKTQNNLFKAREEKYQSRIRVLEALATGSNQESQVVILALPSVSARPQFLLAANHATLRLADLKESVLLNEQSKVEEKRNVEEQDPVRTIKEQDDFSHEITALKQELEVSRKMHEEHCLQMETEGRGVQQELEKKLKEVMNFLAESRNRVKELEALSESKSLGWTKKEHIYQIFTEFQLGALRELRFASQSIKQEIVKTQKSYSEEFNVLGMNVKAMQKAAQSYYAMLAENQKLHNELQELKGNIRVYCRIRPFLPGQREKQSSIEYVGENGELIIVNPAKQGKESRRSFKFNKVYSQAATQAEVFSDTQPLIQSVLDGYNVCIFAYGQTGSGKTYTMTGPDKASEDEWGVNYRALNHLFQTSQNREHAFSYEISVQMVEIYNEQVRDLLSSDTSQKRYPSLCSQPNGLAVPDATMYPVKATSDVLHLMDVGLKNRAKGSTALNERSSRSHSILSIHARGVDQKTRSSMQSSLHLVDLAGSERVDRSEVTGDRLKEAQHINKSLSALGDVISALAQKSPHIPYRNSKLTQVLQGSLGGNAKTLMFVQLNPEVNSYSETLSTLKFAERASGVELGAAKSSKDGRDVRELMEQVASLKDTIAKKDEEIERLQLLKDLKNVYPGANNDTNSLRPWNPSNADNLQRMTDMSDICVSLGTEADGSVERSPLAEGARRSENIDK</sequence>
<dbReference type="AlphaFoldDB" id="A0A068TQ96"/>
<dbReference type="InterPro" id="IPR001752">
    <property type="entry name" value="Kinesin_motor_dom"/>
</dbReference>
<dbReference type="SUPFAM" id="SSF47576">
    <property type="entry name" value="Calponin-homology domain, CH-domain"/>
    <property type="match status" value="1"/>
</dbReference>
<dbReference type="Gene3D" id="3.40.850.10">
    <property type="entry name" value="Kinesin motor domain"/>
    <property type="match status" value="1"/>
</dbReference>
<dbReference type="Pfam" id="PF00225">
    <property type="entry name" value="Kinesin"/>
    <property type="match status" value="1"/>
</dbReference>
<dbReference type="STRING" id="49390.A0A068TQ96"/>
<feature type="domain" description="Kinesin motor" evidence="12">
    <location>
        <begin position="525"/>
        <end position="852"/>
    </location>
</feature>
<evidence type="ECO:0000256" key="10">
    <source>
        <dbReference type="SAM" id="MobiDB-lite"/>
    </source>
</evidence>
<dbReference type="PhylomeDB" id="A0A068TQ96"/>
<feature type="domain" description="Calponin-homology (CH)" evidence="11">
    <location>
        <begin position="26"/>
        <end position="133"/>
    </location>
</feature>
<name>A0A068TQ96_COFCA</name>
<evidence type="ECO:0000256" key="1">
    <source>
        <dbReference type="ARBA" id="ARBA00010899"/>
    </source>
</evidence>
<keyword evidence="14" id="KW-1185">Reference proteome</keyword>
<feature type="coiled-coil region" evidence="9">
    <location>
        <begin position="866"/>
        <end position="893"/>
    </location>
</feature>
<dbReference type="FunCoup" id="A0A068TQ96">
    <property type="interactions" value="118"/>
</dbReference>
<evidence type="ECO:0000256" key="9">
    <source>
        <dbReference type="SAM" id="Coils"/>
    </source>
</evidence>
<organism evidence="13 14">
    <name type="scientific">Coffea canephora</name>
    <name type="common">Robusta coffee</name>
    <dbReference type="NCBI Taxonomy" id="49390"/>
    <lineage>
        <taxon>Eukaryota</taxon>
        <taxon>Viridiplantae</taxon>
        <taxon>Streptophyta</taxon>
        <taxon>Embryophyta</taxon>
        <taxon>Tracheophyta</taxon>
        <taxon>Spermatophyta</taxon>
        <taxon>Magnoliopsida</taxon>
        <taxon>eudicotyledons</taxon>
        <taxon>Gunneridae</taxon>
        <taxon>Pentapetalae</taxon>
        <taxon>asterids</taxon>
        <taxon>lamiids</taxon>
        <taxon>Gentianales</taxon>
        <taxon>Rubiaceae</taxon>
        <taxon>Ixoroideae</taxon>
        <taxon>Gardenieae complex</taxon>
        <taxon>Bertiereae - Coffeeae clade</taxon>
        <taxon>Coffeeae</taxon>
        <taxon>Coffea</taxon>
    </lineage>
</organism>
<dbReference type="FunFam" id="1.10.418.10:FF:000065">
    <property type="entry name" value="p-loop nucleoside triphosphate hydrolase superfamily protein with CH (Calponin Homology) domain"/>
    <property type="match status" value="1"/>
</dbReference>
<dbReference type="GO" id="GO:0007018">
    <property type="term" value="P:microtubule-based movement"/>
    <property type="evidence" value="ECO:0007669"/>
    <property type="project" value="InterPro"/>
</dbReference>
<dbReference type="InParanoid" id="A0A068TQ96"/>
<dbReference type="OMA" id="HEERCLE"/>
<reference evidence="14" key="1">
    <citation type="journal article" date="2014" name="Science">
        <title>The coffee genome provides insight into the convergent evolution of caffeine biosynthesis.</title>
        <authorList>
            <person name="Denoeud F."/>
            <person name="Carretero-Paulet L."/>
            <person name="Dereeper A."/>
            <person name="Droc G."/>
            <person name="Guyot R."/>
            <person name="Pietrella M."/>
            <person name="Zheng C."/>
            <person name="Alberti A."/>
            <person name="Anthony F."/>
            <person name="Aprea G."/>
            <person name="Aury J.M."/>
            <person name="Bento P."/>
            <person name="Bernard M."/>
            <person name="Bocs S."/>
            <person name="Campa C."/>
            <person name="Cenci A."/>
            <person name="Combes M.C."/>
            <person name="Crouzillat D."/>
            <person name="Da Silva C."/>
            <person name="Daddiego L."/>
            <person name="De Bellis F."/>
            <person name="Dussert S."/>
            <person name="Garsmeur O."/>
            <person name="Gayraud T."/>
            <person name="Guignon V."/>
            <person name="Jahn K."/>
            <person name="Jamilloux V."/>
            <person name="Joet T."/>
            <person name="Labadie K."/>
            <person name="Lan T."/>
            <person name="Leclercq J."/>
            <person name="Lepelley M."/>
            <person name="Leroy T."/>
            <person name="Li L.T."/>
            <person name="Librado P."/>
            <person name="Lopez L."/>
            <person name="Munoz A."/>
            <person name="Noel B."/>
            <person name="Pallavicini A."/>
            <person name="Perrotta G."/>
            <person name="Poncet V."/>
            <person name="Pot D."/>
            <person name="Priyono X."/>
            <person name="Rigoreau M."/>
            <person name="Rouard M."/>
            <person name="Rozas J."/>
            <person name="Tranchant-Dubreuil C."/>
            <person name="VanBuren R."/>
            <person name="Zhang Q."/>
            <person name="Andrade A.C."/>
            <person name="Argout X."/>
            <person name="Bertrand B."/>
            <person name="de Kochko A."/>
            <person name="Graziosi G."/>
            <person name="Henry R.J."/>
            <person name="Jayarama X."/>
            <person name="Ming R."/>
            <person name="Nagai C."/>
            <person name="Rounsley S."/>
            <person name="Sankoff D."/>
            <person name="Giuliano G."/>
            <person name="Albert V.A."/>
            <person name="Wincker P."/>
            <person name="Lashermes P."/>
        </authorList>
    </citation>
    <scope>NUCLEOTIDE SEQUENCE [LARGE SCALE GENOMIC DNA]</scope>
    <source>
        <strain evidence="14">cv. DH200-94</strain>
    </source>
</reference>
<dbReference type="FunFam" id="3.40.850.10:FF:000044">
    <property type="entry name" value="p-loop containing nucleoside triphosphate hydrolases superfamily protein"/>
    <property type="match status" value="1"/>
</dbReference>
<protein>
    <recommendedName>
        <fullName evidence="8">Kinesin-like protein</fullName>
    </recommendedName>
</protein>
<keyword evidence="3 7" id="KW-0547">Nucleotide-binding</keyword>
<dbReference type="PANTHER" id="PTHR47972:SF50">
    <property type="entry name" value="KINESIN-LIKE PROTEIN KIN-14P"/>
    <property type="match status" value="1"/>
</dbReference>
<feature type="compositionally biased region" description="Basic and acidic residues" evidence="10">
    <location>
        <begin position="950"/>
        <end position="959"/>
    </location>
</feature>
<dbReference type="InterPro" id="IPR036961">
    <property type="entry name" value="Kinesin_motor_dom_sf"/>
</dbReference>
<dbReference type="OrthoDB" id="3176171at2759"/>
<dbReference type="Proteomes" id="UP000295252">
    <property type="component" value="Chromosome VI"/>
</dbReference>
<dbReference type="SUPFAM" id="SSF52540">
    <property type="entry name" value="P-loop containing nucleoside triphosphate hydrolases"/>
    <property type="match status" value="1"/>
</dbReference>
<dbReference type="GO" id="GO:0005874">
    <property type="term" value="C:microtubule"/>
    <property type="evidence" value="ECO:0007669"/>
    <property type="project" value="UniProtKB-KW"/>
</dbReference>
<evidence type="ECO:0000313" key="14">
    <source>
        <dbReference type="Proteomes" id="UP000295252"/>
    </source>
</evidence>
<dbReference type="PRINTS" id="PR00380">
    <property type="entry name" value="KINESINHEAVY"/>
</dbReference>
<dbReference type="InterPro" id="IPR027640">
    <property type="entry name" value="Kinesin-like_fam"/>
</dbReference>
<dbReference type="GO" id="GO:0005524">
    <property type="term" value="F:ATP binding"/>
    <property type="evidence" value="ECO:0007669"/>
    <property type="project" value="UniProtKB-UniRule"/>
</dbReference>
<dbReference type="PANTHER" id="PTHR47972">
    <property type="entry name" value="KINESIN-LIKE PROTEIN KLP-3"/>
    <property type="match status" value="1"/>
</dbReference>
<dbReference type="InterPro" id="IPR027417">
    <property type="entry name" value="P-loop_NTPase"/>
</dbReference>
<dbReference type="GO" id="GO:0003777">
    <property type="term" value="F:microtubule motor activity"/>
    <property type="evidence" value="ECO:0007669"/>
    <property type="project" value="InterPro"/>
</dbReference>
<accession>A0A068TQ96</accession>
<dbReference type="InterPro" id="IPR019821">
    <property type="entry name" value="Kinesin_motor_CS"/>
</dbReference>
<dbReference type="GO" id="GO:0008017">
    <property type="term" value="F:microtubule binding"/>
    <property type="evidence" value="ECO:0007669"/>
    <property type="project" value="InterPro"/>
</dbReference>
<proteinExistence type="inferred from homology"/>
<feature type="binding site" evidence="7">
    <location>
        <begin position="609"/>
        <end position="616"/>
    </location>
    <ligand>
        <name>ATP</name>
        <dbReference type="ChEBI" id="CHEBI:30616"/>
    </ligand>
</feature>
<dbReference type="PROSITE" id="PS50067">
    <property type="entry name" value="KINESIN_MOTOR_2"/>
    <property type="match status" value="1"/>
</dbReference>
<evidence type="ECO:0000259" key="11">
    <source>
        <dbReference type="PROSITE" id="PS50021"/>
    </source>
</evidence>
<evidence type="ECO:0000256" key="5">
    <source>
        <dbReference type="ARBA" id="ARBA00023054"/>
    </source>
</evidence>
<feature type="coiled-coil region" evidence="9">
    <location>
        <begin position="410"/>
        <end position="437"/>
    </location>
</feature>
<dbReference type="Pfam" id="PF00307">
    <property type="entry name" value="CH"/>
    <property type="match status" value="1"/>
</dbReference>
<evidence type="ECO:0000259" key="12">
    <source>
        <dbReference type="PROSITE" id="PS50067"/>
    </source>
</evidence>
<keyword evidence="4 7" id="KW-0067">ATP-binding</keyword>
<gene>
    <name evidence="13" type="ORF">GSCOC_T00022517001</name>
</gene>
<dbReference type="PROSITE" id="PS00411">
    <property type="entry name" value="KINESIN_MOTOR_1"/>
    <property type="match status" value="1"/>
</dbReference>
<evidence type="ECO:0000256" key="2">
    <source>
        <dbReference type="ARBA" id="ARBA00022701"/>
    </source>
</evidence>
<keyword evidence="6 7" id="KW-0505">Motor protein</keyword>
<dbReference type="EMBL" id="HG739086">
    <property type="protein sequence ID" value="CDO98431.1"/>
    <property type="molecule type" value="Genomic_DNA"/>
</dbReference>
<dbReference type="InterPro" id="IPR001715">
    <property type="entry name" value="CH_dom"/>
</dbReference>